<dbReference type="GO" id="GO:0005886">
    <property type="term" value="C:plasma membrane"/>
    <property type="evidence" value="ECO:0007669"/>
    <property type="project" value="UniProtKB-SubCell"/>
</dbReference>
<dbReference type="PANTHER" id="PTHR40074:SF2">
    <property type="entry name" value="O-ACETYLTRANSFERASE WECH"/>
    <property type="match status" value="1"/>
</dbReference>
<keyword evidence="6 7" id="KW-0472">Membrane</keyword>
<keyword evidence="4 7" id="KW-0812">Transmembrane</keyword>
<gene>
    <name evidence="9" type="ORF">GA560_05290</name>
</gene>
<organism evidence="9 10">
    <name type="scientific">Bacteroides xylanisolvens</name>
    <dbReference type="NCBI Taxonomy" id="371601"/>
    <lineage>
        <taxon>Bacteria</taxon>
        <taxon>Pseudomonadati</taxon>
        <taxon>Bacteroidota</taxon>
        <taxon>Bacteroidia</taxon>
        <taxon>Bacteroidales</taxon>
        <taxon>Bacteroidaceae</taxon>
        <taxon>Bacteroides</taxon>
    </lineage>
</organism>
<feature type="transmembrane region" description="Helical" evidence="7">
    <location>
        <begin position="227"/>
        <end position="260"/>
    </location>
</feature>
<comment type="subcellular location">
    <subcellularLocation>
        <location evidence="1">Cell membrane</location>
        <topology evidence="1">Multi-pass membrane protein</topology>
    </subcellularLocation>
</comment>
<evidence type="ECO:0000259" key="8">
    <source>
        <dbReference type="Pfam" id="PF01757"/>
    </source>
</evidence>
<dbReference type="GO" id="GO:0009246">
    <property type="term" value="P:enterobacterial common antigen biosynthetic process"/>
    <property type="evidence" value="ECO:0007669"/>
    <property type="project" value="TreeGrafter"/>
</dbReference>
<feature type="transmembrane region" description="Helical" evidence="7">
    <location>
        <begin position="42"/>
        <end position="68"/>
    </location>
</feature>
<name>A0A4Q5DD99_9BACE</name>
<proteinExistence type="inferred from homology"/>
<evidence type="ECO:0000256" key="5">
    <source>
        <dbReference type="ARBA" id="ARBA00022989"/>
    </source>
</evidence>
<accession>A0A4Q5DD99</accession>
<dbReference type="RefSeq" id="WP_118161131.1">
    <property type="nucleotide sequence ID" value="NZ_JAASHA010000004.1"/>
</dbReference>
<dbReference type="EMBL" id="WDER01000009">
    <property type="protein sequence ID" value="KAB6085409.1"/>
    <property type="molecule type" value="Genomic_DNA"/>
</dbReference>
<dbReference type="AlphaFoldDB" id="A0A4Q5DD99"/>
<feature type="transmembrane region" description="Helical" evidence="7">
    <location>
        <begin position="315"/>
        <end position="339"/>
    </location>
</feature>
<evidence type="ECO:0000256" key="7">
    <source>
        <dbReference type="SAM" id="Phobius"/>
    </source>
</evidence>
<keyword evidence="3" id="KW-1003">Cell membrane</keyword>
<keyword evidence="9" id="KW-0012">Acyltransferase</keyword>
<evidence type="ECO:0000256" key="4">
    <source>
        <dbReference type="ARBA" id="ARBA00022692"/>
    </source>
</evidence>
<dbReference type="Proteomes" id="UP000474077">
    <property type="component" value="Unassembled WGS sequence"/>
</dbReference>
<dbReference type="PANTHER" id="PTHR40074">
    <property type="entry name" value="O-ACETYLTRANSFERASE WECH"/>
    <property type="match status" value="1"/>
</dbReference>
<feature type="transmembrane region" description="Helical" evidence="7">
    <location>
        <begin position="12"/>
        <end position="30"/>
    </location>
</feature>
<feature type="transmembrane region" description="Helical" evidence="7">
    <location>
        <begin position="280"/>
        <end position="295"/>
    </location>
</feature>
<feature type="transmembrane region" description="Helical" evidence="7">
    <location>
        <begin position="150"/>
        <end position="171"/>
    </location>
</feature>
<dbReference type="Pfam" id="PF01757">
    <property type="entry name" value="Acyl_transf_3"/>
    <property type="match status" value="1"/>
</dbReference>
<sequence length="354" mass="40592">MTQYQSDKIKIISFLSIILVLYIHSSFHDYPHEIQGMLFNHYLQVTISQCLGQCAVPMFFAISGYLFFLGVKGVDDVWKKMNKRVWTILMPFLIAAWFLPLFYIVIENIPVAAIFMNGGGFTEQFTWKNWANIVEAVYIEAPYSPSPWGFHLWFMQDLIIIIIISPLLFYLRKALFLNKLAGVMILLFVSALSLSFIPLRSICWFMLGDLCLSKEGKSLNFKMDIGVIVFLFVILCICQASFVISNSVFTILTTACGLVALWKCYDLVVSSSFILKEHKWLLLACNYTFFIYLYHEPTLNIVRKLLVVPFGHNCLSFAISYLLSPWIFTIIWVGVGVCLKRMIPKVYGICVGGR</sequence>
<feature type="domain" description="Acyltransferase 3" evidence="8">
    <location>
        <begin position="14"/>
        <end position="330"/>
    </location>
</feature>
<feature type="transmembrane region" description="Helical" evidence="7">
    <location>
        <begin position="88"/>
        <end position="106"/>
    </location>
</feature>
<evidence type="ECO:0000256" key="3">
    <source>
        <dbReference type="ARBA" id="ARBA00022475"/>
    </source>
</evidence>
<evidence type="ECO:0000313" key="9">
    <source>
        <dbReference type="EMBL" id="KAB6085409.1"/>
    </source>
</evidence>
<evidence type="ECO:0000256" key="2">
    <source>
        <dbReference type="ARBA" id="ARBA00007400"/>
    </source>
</evidence>
<dbReference type="InterPro" id="IPR002656">
    <property type="entry name" value="Acyl_transf_3_dom"/>
</dbReference>
<comment type="similarity">
    <text evidence="2">Belongs to the acyltransferase 3 family.</text>
</comment>
<feature type="transmembrane region" description="Helical" evidence="7">
    <location>
        <begin position="183"/>
        <end position="207"/>
    </location>
</feature>
<keyword evidence="5 7" id="KW-1133">Transmembrane helix</keyword>
<evidence type="ECO:0000256" key="6">
    <source>
        <dbReference type="ARBA" id="ARBA00023136"/>
    </source>
</evidence>
<reference evidence="9 10" key="1">
    <citation type="journal article" date="2019" name="Nat. Med.">
        <title>A library of human gut bacterial isolates paired with longitudinal multiomics data enables mechanistic microbiome research.</title>
        <authorList>
            <person name="Poyet M."/>
            <person name="Groussin M."/>
            <person name="Gibbons S.M."/>
            <person name="Avila-Pacheco J."/>
            <person name="Jiang X."/>
            <person name="Kearney S.M."/>
            <person name="Perrotta A.R."/>
            <person name="Berdy B."/>
            <person name="Zhao S."/>
            <person name="Lieberman T.D."/>
            <person name="Swanson P.K."/>
            <person name="Smith M."/>
            <person name="Roesemann S."/>
            <person name="Alexander J.E."/>
            <person name="Rich S.A."/>
            <person name="Livny J."/>
            <person name="Vlamakis H."/>
            <person name="Clish C."/>
            <person name="Bullock K."/>
            <person name="Deik A."/>
            <person name="Scott J."/>
            <person name="Pierce K.A."/>
            <person name="Xavier R.J."/>
            <person name="Alm E.J."/>
        </authorList>
    </citation>
    <scope>NUCLEOTIDE SEQUENCE [LARGE SCALE GENOMIC DNA]</scope>
    <source>
        <strain evidence="9 10">BIOML-A73</strain>
    </source>
</reference>
<keyword evidence="9" id="KW-0808">Transferase</keyword>
<dbReference type="GO" id="GO:0016413">
    <property type="term" value="F:O-acetyltransferase activity"/>
    <property type="evidence" value="ECO:0007669"/>
    <property type="project" value="TreeGrafter"/>
</dbReference>
<evidence type="ECO:0000256" key="1">
    <source>
        <dbReference type="ARBA" id="ARBA00004651"/>
    </source>
</evidence>
<evidence type="ECO:0000313" key="10">
    <source>
        <dbReference type="Proteomes" id="UP000474077"/>
    </source>
</evidence>
<comment type="caution">
    <text evidence="9">The sequence shown here is derived from an EMBL/GenBank/DDBJ whole genome shotgun (WGS) entry which is preliminary data.</text>
</comment>
<protein>
    <submittedName>
        <fullName evidence="9">Acyltransferase</fullName>
    </submittedName>
</protein>